<organism evidence="4 5">
    <name type="scientific">Allobranchiibius huperziae</name>
    <dbReference type="NCBI Taxonomy" id="1874116"/>
    <lineage>
        <taxon>Bacteria</taxon>
        <taxon>Bacillati</taxon>
        <taxon>Actinomycetota</taxon>
        <taxon>Actinomycetes</taxon>
        <taxon>Micrococcales</taxon>
        <taxon>Dermacoccaceae</taxon>
        <taxon>Allobranchiibius</taxon>
    </lineage>
</organism>
<keyword evidence="2" id="KW-0812">Transmembrane</keyword>
<accession>A0A853DIC0</accession>
<gene>
    <name evidence="4" type="ORF">HNR15_002736</name>
</gene>
<evidence type="ECO:0000313" key="5">
    <source>
        <dbReference type="Proteomes" id="UP000571817"/>
    </source>
</evidence>
<protein>
    <recommendedName>
        <fullName evidence="3">Oxidoreductase molybdopterin-binding domain-containing protein</fullName>
    </recommendedName>
</protein>
<keyword evidence="2" id="KW-0472">Membrane</keyword>
<feature type="domain" description="Oxidoreductase molybdopterin-binding" evidence="3">
    <location>
        <begin position="254"/>
        <end position="385"/>
    </location>
</feature>
<dbReference type="EMBL" id="JACCFW010000001">
    <property type="protein sequence ID" value="NYJ75773.1"/>
    <property type="molecule type" value="Genomic_DNA"/>
</dbReference>
<dbReference type="Gene3D" id="3.90.420.10">
    <property type="entry name" value="Oxidoreductase, molybdopterin-binding domain"/>
    <property type="match status" value="1"/>
</dbReference>
<dbReference type="SUPFAM" id="SSF56524">
    <property type="entry name" value="Oxidoreductase molybdopterin-binding domain"/>
    <property type="match status" value="1"/>
</dbReference>
<proteinExistence type="predicted"/>
<feature type="transmembrane region" description="Helical" evidence="2">
    <location>
        <begin position="149"/>
        <end position="167"/>
    </location>
</feature>
<feature type="transmembrane region" description="Helical" evidence="2">
    <location>
        <begin position="73"/>
        <end position="95"/>
    </location>
</feature>
<reference evidence="4 5" key="1">
    <citation type="submission" date="2020-07" db="EMBL/GenBank/DDBJ databases">
        <title>Sequencing the genomes of 1000 actinobacteria strains.</title>
        <authorList>
            <person name="Klenk H.-P."/>
        </authorList>
    </citation>
    <scope>NUCLEOTIDE SEQUENCE [LARGE SCALE GENOMIC DNA]</scope>
    <source>
        <strain evidence="4 5">DSM 29531</strain>
    </source>
</reference>
<dbReference type="GO" id="GO:0016020">
    <property type="term" value="C:membrane"/>
    <property type="evidence" value="ECO:0007669"/>
    <property type="project" value="InterPro"/>
</dbReference>
<evidence type="ECO:0000313" key="4">
    <source>
        <dbReference type="EMBL" id="NYJ75773.1"/>
    </source>
</evidence>
<feature type="region of interest" description="Disordered" evidence="1">
    <location>
        <begin position="1"/>
        <end position="22"/>
    </location>
</feature>
<dbReference type="SUPFAM" id="SSF81342">
    <property type="entry name" value="Transmembrane di-heme cytochromes"/>
    <property type="match status" value="1"/>
</dbReference>
<dbReference type="GO" id="GO:0022904">
    <property type="term" value="P:respiratory electron transport chain"/>
    <property type="evidence" value="ECO:0007669"/>
    <property type="project" value="InterPro"/>
</dbReference>
<name>A0A853DIC0_9MICO</name>
<evidence type="ECO:0000259" key="3">
    <source>
        <dbReference type="Pfam" id="PF00174"/>
    </source>
</evidence>
<feature type="transmembrane region" description="Helical" evidence="2">
    <location>
        <begin position="116"/>
        <end position="137"/>
    </location>
</feature>
<dbReference type="InterPro" id="IPR036374">
    <property type="entry name" value="OxRdtase_Mopterin-bd_sf"/>
</dbReference>
<dbReference type="RefSeq" id="WP_179482703.1">
    <property type="nucleotide sequence ID" value="NZ_JACCFW010000001.1"/>
</dbReference>
<evidence type="ECO:0000256" key="2">
    <source>
        <dbReference type="SAM" id="Phobius"/>
    </source>
</evidence>
<dbReference type="PANTHER" id="PTHR43032">
    <property type="entry name" value="PROTEIN-METHIONINE-SULFOXIDE REDUCTASE"/>
    <property type="match status" value="1"/>
</dbReference>
<dbReference type="InterPro" id="IPR000572">
    <property type="entry name" value="OxRdtase_Mopterin-bd_dom"/>
</dbReference>
<keyword evidence="2" id="KW-1133">Transmembrane helix</keyword>
<comment type="caution">
    <text evidence="4">The sequence shown here is derived from an EMBL/GenBank/DDBJ whole genome shotgun (WGS) entry which is preliminary data.</text>
</comment>
<dbReference type="Pfam" id="PF00174">
    <property type="entry name" value="Oxidored_molyb"/>
    <property type="match status" value="1"/>
</dbReference>
<keyword evidence="5" id="KW-1185">Reference proteome</keyword>
<dbReference type="AlphaFoldDB" id="A0A853DIC0"/>
<dbReference type="Proteomes" id="UP000571817">
    <property type="component" value="Unassembled WGS sequence"/>
</dbReference>
<sequence>MPSVKLRLPSSPPPGWPSEDRGRLHHESVTARLGTAVGIAFGICFVTGVISHYQSHPWMWLPPPATPAGGYRFTQGLHVITGFASIPLLLAKLWSVQNKLAQWPPVRSVLHALERASVAVLIAGALVQLTTGMLNVLQYYPFKWPFASVHYALGWVVIGALLLHIAVKLPIIRRGLSTKLDGPMVDEHGLTRRGAVTGVGIGAGIVGLTTVGQVVGPLAKVALLAPRRPDRAPQQDLPVNRTAAAAGVRKTAVSADYRLTVRGGTGTGTRTLTLQQIEAMPAQTRDLSIACVEGWSRRATWTGPSLLDIVAMVGGTADSIVTVSSLEKHGFSRSTITAGQLKEALLATHLHGERLTLDHGYPLRLIAPDRKGELQTKWVDTVVVSHA</sequence>
<evidence type="ECO:0000256" key="1">
    <source>
        <dbReference type="SAM" id="MobiDB-lite"/>
    </source>
</evidence>
<dbReference type="InterPro" id="IPR016174">
    <property type="entry name" value="Di-haem_cyt_TM"/>
</dbReference>
<dbReference type="PANTHER" id="PTHR43032:SF2">
    <property type="entry name" value="BLL0505 PROTEIN"/>
    <property type="match status" value="1"/>
</dbReference>
<feature type="transmembrane region" description="Helical" evidence="2">
    <location>
        <begin position="33"/>
        <end position="53"/>
    </location>
</feature>